<dbReference type="SUPFAM" id="SSF48452">
    <property type="entry name" value="TPR-like"/>
    <property type="match status" value="1"/>
</dbReference>
<dbReference type="PROSITE" id="PS51257">
    <property type="entry name" value="PROKAR_LIPOPROTEIN"/>
    <property type="match status" value="1"/>
</dbReference>
<dbReference type="HAMAP" id="MF_00922">
    <property type="entry name" value="OM_assembly_BamD"/>
    <property type="match status" value="1"/>
</dbReference>
<keyword evidence="3" id="KW-0998">Cell outer membrane</keyword>
<dbReference type="Gene3D" id="1.25.40.10">
    <property type="entry name" value="Tetratricopeptide repeat domain"/>
    <property type="match status" value="1"/>
</dbReference>
<evidence type="ECO:0000313" key="5">
    <source>
        <dbReference type="EMBL" id="VEN74664.1"/>
    </source>
</evidence>
<dbReference type="InterPro" id="IPR039565">
    <property type="entry name" value="BamD-like"/>
</dbReference>
<organism evidence="5">
    <name type="scientific">uncultured Desulfobacteraceae bacterium</name>
    <dbReference type="NCBI Taxonomy" id="218296"/>
    <lineage>
        <taxon>Bacteria</taxon>
        <taxon>Pseudomonadati</taxon>
        <taxon>Thermodesulfobacteriota</taxon>
        <taxon>Desulfobacteria</taxon>
        <taxon>Desulfobacterales</taxon>
        <taxon>Desulfobacteraceae</taxon>
        <taxon>environmental samples</taxon>
    </lineage>
</organism>
<dbReference type="EMBL" id="CAACVI010000034">
    <property type="protein sequence ID" value="VEN74664.1"/>
    <property type="molecule type" value="Genomic_DNA"/>
</dbReference>
<evidence type="ECO:0000256" key="1">
    <source>
        <dbReference type="ARBA" id="ARBA00022729"/>
    </source>
</evidence>
<feature type="domain" description="Outer membrane lipoprotein BamD-like" evidence="4">
    <location>
        <begin position="30"/>
        <end position="198"/>
    </location>
</feature>
<name>A0A484HJR3_9BACT</name>
<evidence type="ECO:0000259" key="4">
    <source>
        <dbReference type="Pfam" id="PF13525"/>
    </source>
</evidence>
<reference evidence="5" key="1">
    <citation type="submission" date="2019-01" db="EMBL/GenBank/DDBJ databases">
        <authorList>
            <consortium name="Genoscope - CEA"/>
            <person name="William W."/>
        </authorList>
    </citation>
    <scope>NUCLEOTIDE SEQUENCE</scope>
    <source>
        <strain evidence="5">CR-1</strain>
    </source>
</reference>
<dbReference type="InterPro" id="IPR011990">
    <property type="entry name" value="TPR-like_helical_dom_sf"/>
</dbReference>
<dbReference type="NCBIfam" id="TIGR03302">
    <property type="entry name" value="OM_YfiO"/>
    <property type="match status" value="1"/>
</dbReference>
<evidence type="ECO:0000256" key="2">
    <source>
        <dbReference type="ARBA" id="ARBA00023136"/>
    </source>
</evidence>
<dbReference type="InterPro" id="IPR017689">
    <property type="entry name" value="BamD"/>
</dbReference>
<gene>
    <name evidence="5" type="primary">bamD</name>
    <name evidence="5" type="ORF">EPICR_40251</name>
</gene>
<proteinExistence type="inferred from homology"/>
<sequence length="239" mass="27784">MTMKKTITVLVCMVFLAGCGGSLKNTREERTAHELADAGMTHFANGDYKKAIAAFENLRDWYPFSDLAELAELKIADSYFQRKQYPEAIAEYESFKSLHPRNRAMPHVFYRIALSYYRQIRTVDRDQGSTKLAIESFEELNRRFPDHPYRDVGKYIRKCRSDMAENIFYIGSHYFKAKRYEAAMVRFQSILDDYKDILPTLGKARHFINVSKSLIKERDAEEALKKKEEKEKVKGSSGS</sequence>
<accession>A0A484HJR3</accession>
<keyword evidence="2" id="KW-0472">Membrane</keyword>
<keyword evidence="1" id="KW-0732">Signal</keyword>
<protein>
    <submittedName>
        <fullName evidence="5">Outer membrane protein assembly factor BamD</fullName>
    </submittedName>
</protein>
<dbReference type="Pfam" id="PF13525">
    <property type="entry name" value="YfiO"/>
    <property type="match status" value="1"/>
</dbReference>
<evidence type="ECO:0000256" key="3">
    <source>
        <dbReference type="ARBA" id="ARBA00023237"/>
    </source>
</evidence>
<dbReference type="AlphaFoldDB" id="A0A484HJR3"/>